<sequence>MPQNWLDGVWTGIGYQLEGYIWSIRLTANKEKNEFRIEYPSIGGSGGQWTLIEPDSTADRYTFEERIFPPDGITEDGGRIIVTKVTDNHISFSYFHRPTFTTVTAWSTLEREQK</sequence>
<dbReference type="AlphaFoldDB" id="A0A816VKI1"/>
<dbReference type="EMBL" id="CAJNRE010013825">
    <property type="protein sequence ID" value="CAF2122103.1"/>
    <property type="molecule type" value="Genomic_DNA"/>
</dbReference>
<keyword evidence="9" id="KW-1185">Reference proteome</keyword>
<dbReference type="Proteomes" id="UP000663855">
    <property type="component" value="Unassembled WGS sequence"/>
</dbReference>
<evidence type="ECO:0000313" key="6">
    <source>
        <dbReference type="EMBL" id="CAF5021135.1"/>
    </source>
</evidence>
<proteinExistence type="predicted"/>
<dbReference type="Proteomes" id="UP000676336">
    <property type="component" value="Unassembled WGS sequence"/>
</dbReference>
<organism evidence="3 8">
    <name type="scientific">Rotaria magnacalcarata</name>
    <dbReference type="NCBI Taxonomy" id="392030"/>
    <lineage>
        <taxon>Eukaryota</taxon>
        <taxon>Metazoa</taxon>
        <taxon>Spiralia</taxon>
        <taxon>Gnathifera</taxon>
        <taxon>Rotifera</taxon>
        <taxon>Eurotatoria</taxon>
        <taxon>Bdelloidea</taxon>
        <taxon>Philodinida</taxon>
        <taxon>Philodinidae</taxon>
        <taxon>Rotaria</taxon>
    </lineage>
</organism>
<reference evidence="3" key="1">
    <citation type="submission" date="2021-02" db="EMBL/GenBank/DDBJ databases">
        <authorList>
            <person name="Nowell W R."/>
        </authorList>
    </citation>
    <scope>NUCLEOTIDE SEQUENCE</scope>
</reference>
<gene>
    <name evidence="5" type="ORF">BYL167_LOCUS52123</name>
    <name evidence="1" type="ORF">CJN711_LOCUS30069</name>
    <name evidence="7" type="ORF">GIL414_LOCUS68930</name>
    <name evidence="3" type="ORF">MBJ925_LOCUS26120</name>
    <name evidence="4" type="ORF">OVN521_LOCUS14315</name>
    <name evidence="6" type="ORF">SMN809_LOCUS57650</name>
    <name evidence="2" type="ORF">WKI299_LOCUS23802</name>
</gene>
<evidence type="ECO:0000313" key="3">
    <source>
        <dbReference type="EMBL" id="CAF2122103.1"/>
    </source>
</evidence>
<evidence type="ECO:0000313" key="8">
    <source>
        <dbReference type="Proteomes" id="UP000663824"/>
    </source>
</evidence>
<dbReference type="Proteomes" id="UP000663824">
    <property type="component" value="Unassembled WGS sequence"/>
</dbReference>
<dbReference type="Proteomes" id="UP000681720">
    <property type="component" value="Unassembled WGS sequence"/>
</dbReference>
<dbReference type="EMBL" id="CAJOBI010212356">
    <property type="protein sequence ID" value="CAF5021135.1"/>
    <property type="molecule type" value="Genomic_DNA"/>
</dbReference>
<dbReference type="Proteomes" id="UP000663856">
    <property type="component" value="Unassembled WGS sequence"/>
</dbReference>
<evidence type="ECO:0000313" key="9">
    <source>
        <dbReference type="Proteomes" id="UP000663866"/>
    </source>
</evidence>
<name>A0A816VKI1_9BILA</name>
<dbReference type="EMBL" id="CAJNRF010010178">
    <property type="protein sequence ID" value="CAF2118070.1"/>
    <property type="molecule type" value="Genomic_DNA"/>
</dbReference>
<evidence type="ECO:0000313" key="7">
    <source>
        <dbReference type="EMBL" id="CAF5179790.1"/>
    </source>
</evidence>
<comment type="caution">
    <text evidence="3">The sequence shown here is derived from an EMBL/GenBank/DDBJ whole genome shotgun (WGS) entry which is preliminary data.</text>
</comment>
<evidence type="ECO:0000313" key="4">
    <source>
        <dbReference type="EMBL" id="CAF3987962.1"/>
    </source>
</evidence>
<accession>A0A816VKI1</accession>
<dbReference type="EMBL" id="CAJNOV010014317">
    <property type="protein sequence ID" value="CAF1546378.1"/>
    <property type="molecule type" value="Genomic_DNA"/>
</dbReference>
<evidence type="ECO:0000313" key="5">
    <source>
        <dbReference type="EMBL" id="CAF4899847.1"/>
    </source>
</evidence>
<dbReference type="EMBL" id="CAJOBG010002160">
    <property type="protein sequence ID" value="CAF3987962.1"/>
    <property type="molecule type" value="Genomic_DNA"/>
</dbReference>
<evidence type="ECO:0000313" key="2">
    <source>
        <dbReference type="EMBL" id="CAF2118070.1"/>
    </source>
</evidence>
<protein>
    <submittedName>
        <fullName evidence="3">Uncharacterized protein</fullName>
    </submittedName>
</protein>
<dbReference type="EMBL" id="CAJOBJ010329075">
    <property type="protein sequence ID" value="CAF5179790.1"/>
    <property type="molecule type" value="Genomic_DNA"/>
</dbReference>
<dbReference type="EMBL" id="CAJOBH010167553">
    <property type="protein sequence ID" value="CAF4899847.1"/>
    <property type="molecule type" value="Genomic_DNA"/>
</dbReference>
<dbReference type="Proteomes" id="UP000681967">
    <property type="component" value="Unassembled WGS sequence"/>
</dbReference>
<dbReference type="Proteomes" id="UP000663866">
    <property type="component" value="Unassembled WGS sequence"/>
</dbReference>
<evidence type="ECO:0000313" key="1">
    <source>
        <dbReference type="EMBL" id="CAF1546378.1"/>
    </source>
</evidence>